<feature type="domain" description="NAD-dependent epimerase/dehydratase" evidence="2">
    <location>
        <begin position="5"/>
        <end position="225"/>
    </location>
</feature>
<evidence type="ECO:0000313" key="3">
    <source>
        <dbReference type="EMBL" id="SPT54610.1"/>
    </source>
</evidence>
<dbReference type="STRING" id="1660.APY09_05515"/>
<dbReference type="SUPFAM" id="SSF51735">
    <property type="entry name" value="NAD(P)-binding Rossmann-fold domains"/>
    <property type="match status" value="1"/>
</dbReference>
<dbReference type="Pfam" id="PF01370">
    <property type="entry name" value="Epimerase"/>
    <property type="match status" value="1"/>
</dbReference>
<accession>A0A2X0UG29</accession>
<evidence type="ECO:0000256" key="1">
    <source>
        <dbReference type="ARBA" id="ARBA00007637"/>
    </source>
</evidence>
<comment type="similarity">
    <text evidence="1">Belongs to the NAD(P)-dependent epimerase/dehydratase family.</text>
</comment>
<evidence type="ECO:0000313" key="4">
    <source>
        <dbReference type="Proteomes" id="UP000250192"/>
    </source>
</evidence>
<dbReference type="OrthoDB" id="9778052at2"/>
<organism evidence="3 4">
    <name type="scientific">Schaalia odontolytica</name>
    <dbReference type="NCBI Taxonomy" id="1660"/>
    <lineage>
        <taxon>Bacteria</taxon>
        <taxon>Bacillati</taxon>
        <taxon>Actinomycetota</taxon>
        <taxon>Actinomycetes</taxon>
        <taxon>Actinomycetales</taxon>
        <taxon>Actinomycetaceae</taxon>
        <taxon>Schaalia</taxon>
    </lineage>
</organism>
<dbReference type="RefSeq" id="WP_111822771.1">
    <property type="nucleotide sequence ID" value="NZ_CBDERX010000044.1"/>
</dbReference>
<keyword evidence="4" id="KW-1185">Reference proteome</keyword>
<dbReference type="AlphaFoldDB" id="A0A2X0UG29"/>
<dbReference type="EMBL" id="UAPR01000001">
    <property type="protein sequence ID" value="SPT54610.1"/>
    <property type="molecule type" value="Genomic_DNA"/>
</dbReference>
<evidence type="ECO:0000259" key="2">
    <source>
        <dbReference type="Pfam" id="PF01370"/>
    </source>
</evidence>
<sequence length="283" mass="31051">MVKTVLVTGAGGYIGRHIVHALLERGLDVSVVDFRLDGVDERARRIDTQIFSGDADIYDQLGRPDAVLHLAWRDGFVHNSPAHIEDLPAHYRFIENLLEGGCTHLAVMGSMHEVGYWEGAIDENSPCNPASLYGISKNALRQITMLLATKHGATVQWLRGYYIVGDDAHGSSIFSKLLAAAQEGKKTFPFTTGKNLYDFISIQELAYQIAAAVSQDEVDGIINICSGEPLSLADRVEAYIRENKLDITLEYGAFPDRPYDSPGVWGDATKIRQILATVDGTGE</sequence>
<dbReference type="InterPro" id="IPR001509">
    <property type="entry name" value="Epimerase_deHydtase"/>
</dbReference>
<proteinExistence type="inferred from homology"/>
<dbReference type="GeneID" id="93757611"/>
<name>A0A2X0UG29_9ACTO</name>
<reference evidence="3 4" key="1">
    <citation type="submission" date="2018-06" db="EMBL/GenBank/DDBJ databases">
        <authorList>
            <consortium name="Pathogen Informatics"/>
            <person name="Doyle S."/>
        </authorList>
    </citation>
    <scope>NUCLEOTIDE SEQUENCE [LARGE SCALE GENOMIC DNA]</scope>
    <source>
        <strain evidence="3 4">NCTC9935</strain>
    </source>
</reference>
<dbReference type="Gene3D" id="3.40.50.720">
    <property type="entry name" value="NAD(P)-binding Rossmann-like Domain"/>
    <property type="match status" value="1"/>
</dbReference>
<protein>
    <submittedName>
        <fullName evidence="3">UDP-galactose-4-epimerase</fullName>
    </submittedName>
</protein>
<dbReference type="InterPro" id="IPR036291">
    <property type="entry name" value="NAD(P)-bd_dom_sf"/>
</dbReference>
<dbReference type="PANTHER" id="PTHR43000">
    <property type="entry name" value="DTDP-D-GLUCOSE 4,6-DEHYDRATASE-RELATED"/>
    <property type="match status" value="1"/>
</dbReference>
<gene>
    <name evidence="3" type="ORF">NCTC9935_00151</name>
</gene>
<dbReference type="Proteomes" id="UP000250192">
    <property type="component" value="Unassembled WGS sequence"/>
</dbReference>